<dbReference type="EMBL" id="CP017641">
    <property type="protein sequence ID" value="APZ91866.1"/>
    <property type="molecule type" value="Genomic_DNA"/>
</dbReference>
<dbReference type="InterPro" id="IPR011990">
    <property type="entry name" value="TPR-like_helical_dom_sf"/>
</dbReference>
<dbReference type="AlphaFoldDB" id="A0A1P8WCS6"/>
<sequence precursor="true">MTRIFCTAALSCVLLLAGRSDSANAQVFNNSRQRASSNSSSRTVTGAISNGRSGAPSSSRVTVPGMVRNGRSAKPVYSNSRYGSFDRGRSQSGFGSREYSRYPGRIQYSDYGRGNHRGHGHHHGDYHRHQGGLHPYDAARSYAGLSLQYSVGPFRTAPWSTGWGAGIGYPTILAPPIVVPFGGSSLATYGVYDRTFGPTLDQRSFPDIAPPSPGQYLPPAPLPGGVLPNAIPPSQHDNAMSEVLPPDQQPLINEFPTERVVAAEVAAVDRIRSLRYQTTGDNSFVRGDYADAAAFYETAADTAPMRQAPWLRLTWANITQRQFKDAAINLKKALLLQDDPTKAWVTGRELYGKHFDLKSVEHDEELWRWLEERPNSTDRLLLTAAFQRLRGRSSVGKELQDAAIRLGVDQSLVDAMTRMSAAADDARQRERKPLPPANGIDPVEAAAESGSAKPEMFDDGIRLRGRDEIQPEAEPDFGVGLPEPLEENEPVPFDLTIP</sequence>
<feature type="region of interest" description="Disordered" evidence="1">
    <location>
        <begin position="32"/>
        <end position="132"/>
    </location>
</feature>
<gene>
    <name evidence="3" type="ORF">Fuma_01462</name>
</gene>
<feature type="chain" id="PRO_5012975770" description="Tetratricopeptide repeat protein" evidence="2">
    <location>
        <begin position="26"/>
        <end position="498"/>
    </location>
</feature>
<dbReference type="RefSeq" id="WP_077023560.1">
    <property type="nucleotide sequence ID" value="NZ_CP017641.1"/>
</dbReference>
<dbReference type="SUPFAM" id="SSF48452">
    <property type="entry name" value="TPR-like"/>
    <property type="match status" value="1"/>
</dbReference>
<evidence type="ECO:0000256" key="2">
    <source>
        <dbReference type="SAM" id="SignalP"/>
    </source>
</evidence>
<name>A0A1P8WCS6_9PLAN</name>
<proteinExistence type="predicted"/>
<evidence type="ECO:0008006" key="5">
    <source>
        <dbReference type="Google" id="ProtNLM"/>
    </source>
</evidence>
<evidence type="ECO:0000313" key="4">
    <source>
        <dbReference type="Proteomes" id="UP000187735"/>
    </source>
</evidence>
<feature type="signal peptide" evidence="2">
    <location>
        <begin position="1"/>
        <end position="25"/>
    </location>
</feature>
<feature type="compositionally biased region" description="Low complexity" evidence="1">
    <location>
        <begin position="32"/>
        <end position="42"/>
    </location>
</feature>
<protein>
    <recommendedName>
        <fullName evidence="5">Tetratricopeptide repeat protein</fullName>
    </recommendedName>
</protein>
<dbReference type="STRING" id="1891926.Fuma_01462"/>
<feature type="compositionally biased region" description="Basic and acidic residues" evidence="1">
    <location>
        <begin position="455"/>
        <end position="469"/>
    </location>
</feature>
<keyword evidence="4" id="KW-1185">Reference proteome</keyword>
<feature type="compositionally biased region" description="Polar residues" evidence="1">
    <location>
        <begin position="43"/>
        <end position="61"/>
    </location>
</feature>
<feature type="region of interest" description="Disordered" evidence="1">
    <location>
        <begin position="420"/>
        <end position="498"/>
    </location>
</feature>
<feature type="compositionally biased region" description="Basic residues" evidence="1">
    <location>
        <begin position="114"/>
        <end position="131"/>
    </location>
</feature>
<dbReference type="Gene3D" id="1.25.40.10">
    <property type="entry name" value="Tetratricopeptide repeat domain"/>
    <property type="match status" value="1"/>
</dbReference>
<organism evidence="3 4">
    <name type="scientific">Fuerstiella marisgermanici</name>
    <dbReference type="NCBI Taxonomy" id="1891926"/>
    <lineage>
        <taxon>Bacteria</taxon>
        <taxon>Pseudomonadati</taxon>
        <taxon>Planctomycetota</taxon>
        <taxon>Planctomycetia</taxon>
        <taxon>Planctomycetales</taxon>
        <taxon>Planctomycetaceae</taxon>
        <taxon>Fuerstiella</taxon>
    </lineage>
</organism>
<dbReference type="Proteomes" id="UP000187735">
    <property type="component" value="Chromosome"/>
</dbReference>
<reference evidence="3 4" key="1">
    <citation type="journal article" date="2016" name="Front. Microbiol.">
        <title>Fuerstia marisgermanicae gen. nov., sp. nov., an Unusual Member of the Phylum Planctomycetes from the German Wadden Sea.</title>
        <authorList>
            <person name="Kohn T."/>
            <person name="Heuer A."/>
            <person name="Jogler M."/>
            <person name="Vollmers J."/>
            <person name="Boedeker C."/>
            <person name="Bunk B."/>
            <person name="Rast P."/>
            <person name="Borchert D."/>
            <person name="Glockner I."/>
            <person name="Freese H.M."/>
            <person name="Klenk H.P."/>
            <person name="Overmann J."/>
            <person name="Kaster A.K."/>
            <person name="Rohde M."/>
            <person name="Wiegand S."/>
            <person name="Jogler C."/>
        </authorList>
    </citation>
    <scope>NUCLEOTIDE SEQUENCE [LARGE SCALE GENOMIC DNA]</scope>
    <source>
        <strain evidence="3 4">NH11</strain>
    </source>
</reference>
<feature type="compositionally biased region" description="Basic and acidic residues" evidence="1">
    <location>
        <begin position="424"/>
        <end position="433"/>
    </location>
</feature>
<evidence type="ECO:0000256" key="1">
    <source>
        <dbReference type="SAM" id="MobiDB-lite"/>
    </source>
</evidence>
<evidence type="ECO:0000313" key="3">
    <source>
        <dbReference type="EMBL" id="APZ91866.1"/>
    </source>
</evidence>
<dbReference type="KEGG" id="fmr:Fuma_01462"/>
<keyword evidence="2" id="KW-0732">Signal</keyword>
<accession>A0A1P8WCS6</accession>